<keyword evidence="1" id="KW-0547">Nucleotide-binding</keyword>
<keyword evidence="2" id="KW-0067">ATP-binding</keyword>
<dbReference type="InterPro" id="IPR050173">
    <property type="entry name" value="ABC_transporter_C-like"/>
</dbReference>
<keyword evidence="3" id="KW-1133">Transmembrane helix</keyword>
<evidence type="ECO:0000256" key="3">
    <source>
        <dbReference type="SAM" id="Phobius"/>
    </source>
</evidence>
<evidence type="ECO:0000256" key="1">
    <source>
        <dbReference type="ARBA" id="ARBA00022741"/>
    </source>
</evidence>
<organism evidence="4 5">
    <name type="scientific">Plakobranchus ocellatus</name>
    <dbReference type="NCBI Taxonomy" id="259542"/>
    <lineage>
        <taxon>Eukaryota</taxon>
        <taxon>Metazoa</taxon>
        <taxon>Spiralia</taxon>
        <taxon>Lophotrochozoa</taxon>
        <taxon>Mollusca</taxon>
        <taxon>Gastropoda</taxon>
        <taxon>Heterobranchia</taxon>
        <taxon>Euthyneura</taxon>
        <taxon>Panpulmonata</taxon>
        <taxon>Sacoglossa</taxon>
        <taxon>Placobranchoidea</taxon>
        <taxon>Plakobranchidae</taxon>
        <taxon>Plakobranchus</taxon>
    </lineage>
</organism>
<name>A0AAV3YFN0_9GAST</name>
<evidence type="ECO:0000313" key="4">
    <source>
        <dbReference type="EMBL" id="GFN81874.1"/>
    </source>
</evidence>
<comment type="caution">
    <text evidence="4">The sequence shown here is derived from an EMBL/GenBank/DDBJ whole genome shotgun (WGS) entry which is preliminary data.</text>
</comment>
<dbReference type="InterPro" id="IPR027417">
    <property type="entry name" value="P-loop_NTPase"/>
</dbReference>
<dbReference type="GO" id="GO:0005524">
    <property type="term" value="F:ATP binding"/>
    <property type="evidence" value="ECO:0007669"/>
    <property type="project" value="UniProtKB-KW"/>
</dbReference>
<evidence type="ECO:0000256" key="2">
    <source>
        <dbReference type="ARBA" id="ARBA00022840"/>
    </source>
</evidence>
<reference evidence="4 5" key="1">
    <citation type="journal article" date="2021" name="Elife">
        <title>Chloroplast acquisition without the gene transfer in kleptoplastic sea slugs, Plakobranchus ocellatus.</title>
        <authorList>
            <person name="Maeda T."/>
            <person name="Takahashi S."/>
            <person name="Yoshida T."/>
            <person name="Shimamura S."/>
            <person name="Takaki Y."/>
            <person name="Nagai Y."/>
            <person name="Toyoda A."/>
            <person name="Suzuki Y."/>
            <person name="Arimoto A."/>
            <person name="Ishii H."/>
            <person name="Satoh N."/>
            <person name="Nishiyama T."/>
            <person name="Hasebe M."/>
            <person name="Maruyama T."/>
            <person name="Minagawa J."/>
            <person name="Obokata J."/>
            <person name="Shigenobu S."/>
        </authorList>
    </citation>
    <scope>NUCLEOTIDE SEQUENCE [LARGE SCALE GENOMIC DNA]</scope>
</reference>
<feature type="transmembrane region" description="Helical" evidence="3">
    <location>
        <begin position="27"/>
        <end position="48"/>
    </location>
</feature>
<dbReference type="GO" id="GO:0016020">
    <property type="term" value="C:membrane"/>
    <property type="evidence" value="ECO:0007669"/>
    <property type="project" value="TreeGrafter"/>
</dbReference>
<proteinExistence type="predicted"/>
<accession>A0AAV3YFN0</accession>
<evidence type="ECO:0000313" key="5">
    <source>
        <dbReference type="Proteomes" id="UP000735302"/>
    </source>
</evidence>
<sequence length="151" mass="17144">MLFFSYLWVGPLQTIAASIVLWYETGQSITVFASLIVVFLLLPTQALMAKLFSKFRTDELIQQTIRTKFKECTVLTIAHRLHTIIDSDRIMVLDAGNIVEMDTPMALLSRKAGVFRAMVEQLGKTELKHLTDIAKVHSADAYVRDRILDIM</sequence>
<keyword evidence="3" id="KW-0812">Transmembrane</keyword>
<protein>
    <submittedName>
        <fullName evidence="4">Multidrug resistance-associated protein member 4</fullName>
    </submittedName>
</protein>
<dbReference type="SUPFAM" id="SSF52540">
    <property type="entry name" value="P-loop containing nucleoside triphosphate hydrolases"/>
    <property type="match status" value="1"/>
</dbReference>
<dbReference type="GO" id="GO:0042626">
    <property type="term" value="F:ATPase-coupled transmembrane transporter activity"/>
    <property type="evidence" value="ECO:0007669"/>
    <property type="project" value="TreeGrafter"/>
</dbReference>
<dbReference type="AlphaFoldDB" id="A0AAV3YFN0"/>
<keyword evidence="3" id="KW-0472">Membrane</keyword>
<dbReference type="Proteomes" id="UP000735302">
    <property type="component" value="Unassembled WGS sequence"/>
</dbReference>
<dbReference type="PANTHER" id="PTHR24223">
    <property type="entry name" value="ATP-BINDING CASSETTE SUB-FAMILY C"/>
    <property type="match status" value="1"/>
</dbReference>
<dbReference type="Gene3D" id="3.40.50.300">
    <property type="entry name" value="P-loop containing nucleotide triphosphate hydrolases"/>
    <property type="match status" value="1"/>
</dbReference>
<keyword evidence="5" id="KW-1185">Reference proteome</keyword>
<gene>
    <name evidence="4" type="ORF">PoB_000838000</name>
</gene>
<dbReference type="EMBL" id="BLXT01000975">
    <property type="protein sequence ID" value="GFN81874.1"/>
    <property type="molecule type" value="Genomic_DNA"/>
</dbReference>